<dbReference type="SMART" id="SM00220">
    <property type="entry name" value="S_TKc"/>
    <property type="match status" value="1"/>
</dbReference>
<evidence type="ECO:0000256" key="1">
    <source>
        <dbReference type="ARBA" id="ARBA00003747"/>
    </source>
</evidence>
<evidence type="ECO:0000256" key="2">
    <source>
        <dbReference type="ARBA" id="ARBA00011534"/>
    </source>
</evidence>
<evidence type="ECO:0000313" key="16">
    <source>
        <dbReference type="EMBL" id="KAF1953112.1"/>
    </source>
</evidence>
<evidence type="ECO:0000256" key="4">
    <source>
        <dbReference type="ARBA" id="ARBA00013948"/>
    </source>
</evidence>
<dbReference type="OrthoDB" id="5979581at2759"/>
<dbReference type="Proteomes" id="UP000800035">
    <property type="component" value="Unassembled WGS sequence"/>
</dbReference>
<comment type="catalytic activity">
    <reaction evidence="14">
        <text>L-seryl-[protein] + ATP = O-phospho-L-seryl-[protein] + ADP + H(+)</text>
        <dbReference type="Rhea" id="RHEA:17989"/>
        <dbReference type="Rhea" id="RHEA-COMP:9863"/>
        <dbReference type="Rhea" id="RHEA-COMP:11604"/>
        <dbReference type="ChEBI" id="CHEBI:15378"/>
        <dbReference type="ChEBI" id="CHEBI:29999"/>
        <dbReference type="ChEBI" id="CHEBI:30616"/>
        <dbReference type="ChEBI" id="CHEBI:83421"/>
        <dbReference type="ChEBI" id="CHEBI:456216"/>
        <dbReference type="EC" id="2.7.11.1"/>
    </reaction>
</comment>
<evidence type="ECO:0000256" key="5">
    <source>
        <dbReference type="ARBA" id="ARBA00019973"/>
    </source>
</evidence>
<dbReference type="PROSITE" id="PS50011">
    <property type="entry name" value="PROTEIN_KINASE_DOM"/>
    <property type="match status" value="1"/>
</dbReference>
<dbReference type="InterPro" id="IPR051334">
    <property type="entry name" value="SRPK"/>
</dbReference>
<evidence type="ECO:0000256" key="7">
    <source>
        <dbReference type="ARBA" id="ARBA00022679"/>
    </source>
</evidence>
<dbReference type="GO" id="GO:0004674">
    <property type="term" value="F:protein serine/threonine kinase activity"/>
    <property type="evidence" value="ECO:0007669"/>
    <property type="project" value="UniProtKB-KW"/>
</dbReference>
<dbReference type="Pfam" id="PF00069">
    <property type="entry name" value="Pkinase"/>
    <property type="match status" value="1"/>
</dbReference>
<gene>
    <name evidence="16" type="ORF">CC80DRAFT_166420</name>
</gene>
<comment type="function">
    <text evidence="1">Component of the EKC/KEOPS complex that is required for the formation of a threonylcarbamoyl group on adenosine at position 37 (t(6)A37) in tRNAs that read codons beginning with adenine. The complex is probably involved in the transfer of the threonylcarbamoyl moiety of threonylcarbamoyl-AMP (TC-AMP) to the N6 group of A37. BUD32 has ATPase activity in the context of the EKC/KEOPS complex and likely plays a supporting role to the catalytic subunit KAE1. The EKC/KEOPS complex also promotes both telomere uncapping and telomere elongation. The complex is required for efficient recruitment of transcriptional coactivators.</text>
</comment>
<evidence type="ECO:0000256" key="3">
    <source>
        <dbReference type="ARBA" id="ARBA00012513"/>
    </source>
</evidence>
<comment type="subunit">
    <text evidence="2">Component of the EKC/KEOPS complex composed of at least BUD32, CGI121, GON7, KAE1 and PCC1; the whole complex dimerizes.</text>
</comment>
<dbReference type="GO" id="GO:0005524">
    <property type="term" value="F:ATP binding"/>
    <property type="evidence" value="ECO:0007669"/>
    <property type="project" value="UniProtKB-KW"/>
</dbReference>
<comment type="catalytic activity">
    <reaction evidence="13">
        <text>L-threonyl-[protein] + ATP = O-phospho-L-threonyl-[protein] + ADP + H(+)</text>
        <dbReference type="Rhea" id="RHEA:46608"/>
        <dbReference type="Rhea" id="RHEA-COMP:11060"/>
        <dbReference type="Rhea" id="RHEA-COMP:11605"/>
        <dbReference type="ChEBI" id="CHEBI:15378"/>
        <dbReference type="ChEBI" id="CHEBI:30013"/>
        <dbReference type="ChEBI" id="CHEBI:30616"/>
        <dbReference type="ChEBI" id="CHEBI:61977"/>
        <dbReference type="ChEBI" id="CHEBI:456216"/>
        <dbReference type="EC" id="2.7.11.1"/>
    </reaction>
</comment>
<dbReference type="InterPro" id="IPR008266">
    <property type="entry name" value="Tyr_kinase_AS"/>
</dbReference>
<keyword evidence="9 16" id="KW-0418">Kinase</keyword>
<keyword evidence="6" id="KW-0723">Serine/threonine-protein kinase</keyword>
<dbReference type="Gene3D" id="1.10.510.10">
    <property type="entry name" value="Transferase(Phosphotransferase) domain 1"/>
    <property type="match status" value="1"/>
</dbReference>
<dbReference type="InterPro" id="IPR011009">
    <property type="entry name" value="Kinase-like_dom_sf"/>
</dbReference>
<evidence type="ECO:0000256" key="8">
    <source>
        <dbReference type="ARBA" id="ARBA00022741"/>
    </source>
</evidence>
<keyword evidence="10" id="KW-0067">ATP-binding</keyword>
<dbReference type="Gene3D" id="3.30.200.20">
    <property type="entry name" value="Phosphorylase Kinase, domain 1"/>
    <property type="match status" value="1"/>
</dbReference>
<sequence>MPSHISTEHPNASCSNATSCAIALDPSLPALVCYPPSNLFYNQEKVAQYRPGGYHPVCLGDTFKEGRYRVAHKFGWGGFSTVWLARDILLGKWVALKTATADSTSSSREVSTLQSLQQHGTSDYVPQLLDYFTHIGPNGVHQCLVSEFLGPSVDTVVADYRTGGDRLEPGTILKISRQLLQAIASVHEADYGHGDISGANIVFTAKKLAHLPEEHLFNVIGAPDSTTLARVDGRPLCPSLPKQLVQKVGWDDWIDEDEEDIRLLDWGEAFPHGAEPAKLAQPADLRAPEIFFTGRFDYRIDLWRAGCTIYSLVFAARPFQYLGNEVVLIAQMINFVEKLPLEWQTTWQAIQDGSGRNFPTSEATESKLDRQFHEMVSEPELMPLLPVIQGLMRFLPSTRISAAEARAFMVAGQWDNEGHWHARLQGHNAIDTTRGF</sequence>
<evidence type="ECO:0000256" key="13">
    <source>
        <dbReference type="ARBA" id="ARBA00047899"/>
    </source>
</evidence>
<dbReference type="InterPro" id="IPR000719">
    <property type="entry name" value="Prot_kinase_dom"/>
</dbReference>
<evidence type="ECO:0000256" key="14">
    <source>
        <dbReference type="ARBA" id="ARBA00048679"/>
    </source>
</evidence>
<feature type="domain" description="Protein kinase" evidence="15">
    <location>
        <begin position="68"/>
        <end position="409"/>
    </location>
</feature>
<dbReference type="EMBL" id="ML977006">
    <property type="protein sequence ID" value="KAF1953112.1"/>
    <property type="molecule type" value="Genomic_DNA"/>
</dbReference>
<keyword evidence="7" id="KW-0808">Transferase</keyword>
<name>A0A6A5TN36_9PLEO</name>
<dbReference type="PANTHER" id="PTHR47634">
    <property type="entry name" value="PROTEIN KINASE DOMAIN-CONTAINING PROTEIN-RELATED"/>
    <property type="match status" value="1"/>
</dbReference>
<evidence type="ECO:0000259" key="15">
    <source>
        <dbReference type="PROSITE" id="PS50011"/>
    </source>
</evidence>
<evidence type="ECO:0000256" key="9">
    <source>
        <dbReference type="ARBA" id="ARBA00022777"/>
    </source>
</evidence>
<evidence type="ECO:0000256" key="10">
    <source>
        <dbReference type="ARBA" id="ARBA00022840"/>
    </source>
</evidence>
<reference evidence="16" key="1">
    <citation type="journal article" date="2020" name="Stud. Mycol.">
        <title>101 Dothideomycetes genomes: a test case for predicting lifestyles and emergence of pathogens.</title>
        <authorList>
            <person name="Haridas S."/>
            <person name="Albert R."/>
            <person name="Binder M."/>
            <person name="Bloem J."/>
            <person name="Labutti K."/>
            <person name="Salamov A."/>
            <person name="Andreopoulos B."/>
            <person name="Baker S."/>
            <person name="Barry K."/>
            <person name="Bills G."/>
            <person name="Bluhm B."/>
            <person name="Cannon C."/>
            <person name="Castanera R."/>
            <person name="Culley D."/>
            <person name="Daum C."/>
            <person name="Ezra D."/>
            <person name="Gonzalez J."/>
            <person name="Henrissat B."/>
            <person name="Kuo A."/>
            <person name="Liang C."/>
            <person name="Lipzen A."/>
            <person name="Lutzoni F."/>
            <person name="Magnuson J."/>
            <person name="Mondo S."/>
            <person name="Nolan M."/>
            <person name="Ohm R."/>
            <person name="Pangilinan J."/>
            <person name="Park H.-J."/>
            <person name="Ramirez L."/>
            <person name="Alfaro M."/>
            <person name="Sun H."/>
            <person name="Tritt A."/>
            <person name="Yoshinaga Y."/>
            <person name="Zwiers L.-H."/>
            <person name="Turgeon B."/>
            <person name="Goodwin S."/>
            <person name="Spatafora J."/>
            <person name="Crous P."/>
            <person name="Grigoriev I."/>
        </authorList>
    </citation>
    <scope>NUCLEOTIDE SEQUENCE</scope>
    <source>
        <strain evidence="16">CBS 675.92</strain>
    </source>
</reference>
<dbReference type="PANTHER" id="PTHR47634:SF9">
    <property type="entry name" value="PROTEIN KINASE DOMAIN-CONTAINING PROTEIN-RELATED"/>
    <property type="match status" value="1"/>
</dbReference>
<keyword evidence="8" id="KW-0547">Nucleotide-binding</keyword>
<evidence type="ECO:0000256" key="12">
    <source>
        <dbReference type="ARBA" id="ARBA00033194"/>
    </source>
</evidence>
<keyword evidence="17" id="KW-1185">Reference proteome</keyword>
<dbReference type="GO" id="GO:0050684">
    <property type="term" value="P:regulation of mRNA processing"/>
    <property type="evidence" value="ECO:0007669"/>
    <property type="project" value="TreeGrafter"/>
</dbReference>
<organism evidence="16 17">
    <name type="scientific">Byssothecium circinans</name>
    <dbReference type="NCBI Taxonomy" id="147558"/>
    <lineage>
        <taxon>Eukaryota</taxon>
        <taxon>Fungi</taxon>
        <taxon>Dikarya</taxon>
        <taxon>Ascomycota</taxon>
        <taxon>Pezizomycotina</taxon>
        <taxon>Dothideomycetes</taxon>
        <taxon>Pleosporomycetidae</taxon>
        <taxon>Pleosporales</taxon>
        <taxon>Massarineae</taxon>
        <taxon>Massarinaceae</taxon>
        <taxon>Byssothecium</taxon>
    </lineage>
</organism>
<dbReference type="SUPFAM" id="SSF56112">
    <property type="entry name" value="Protein kinase-like (PK-like)"/>
    <property type="match status" value="1"/>
</dbReference>
<protein>
    <recommendedName>
        <fullName evidence="5">EKC/KEOPS complex subunit BUD32</fullName>
        <ecNumber evidence="3">2.7.11.1</ecNumber>
    </recommendedName>
    <alternativeName>
        <fullName evidence="11 12">Atypical Serine/threonine protein kinase BUD32</fullName>
    </alternativeName>
    <alternativeName>
        <fullName evidence="4">EKC/KEOPS complex subunit bud32</fullName>
    </alternativeName>
</protein>
<evidence type="ECO:0000256" key="11">
    <source>
        <dbReference type="ARBA" id="ARBA00030980"/>
    </source>
</evidence>
<evidence type="ECO:0000256" key="6">
    <source>
        <dbReference type="ARBA" id="ARBA00022527"/>
    </source>
</evidence>
<dbReference type="AlphaFoldDB" id="A0A6A5TN36"/>
<accession>A0A6A5TN36</accession>
<dbReference type="GO" id="GO:0000245">
    <property type="term" value="P:spliceosomal complex assembly"/>
    <property type="evidence" value="ECO:0007669"/>
    <property type="project" value="TreeGrafter"/>
</dbReference>
<proteinExistence type="predicted"/>
<dbReference type="PROSITE" id="PS00109">
    <property type="entry name" value="PROTEIN_KINASE_TYR"/>
    <property type="match status" value="1"/>
</dbReference>
<dbReference type="EC" id="2.7.11.1" evidence="3"/>
<evidence type="ECO:0000313" key="17">
    <source>
        <dbReference type="Proteomes" id="UP000800035"/>
    </source>
</evidence>